<feature type="region of interest" description="Disordered" evidence="1">
    <location>
        <begin position="21"/>
        <end position="62"/>
    </location>
</feature>
<gene>
    <name evidence="2" type="ORF">TPA0598_02_02880</name>
</gene>
<accession>A0A0P4R2B3</accession>
<sequence length="106" mass="10744">MVRTVRVDFTVGCSTFFDGAAPDGALTPDDVRRGRGLPGGAKNLPPGPRPPAAGPQPTLWSSFSTALTRSPSSANCALIASCWAVTRSASPRYSASAAASARVAGP</sequence>
<reference evidence="2 3" key="2">
    <citation type="journal article" date="2015" name="Stand. Genomic Sci.">
        <title>Draft genome sequence of marine-derived Streptomyces sp. TP-A0598, a producer of anti-MRSA antibiotic lydicamycins.</title>
        <authorList>
            <person name="Komaki H."/>
            <person name="Ichikawa N."/>
            <person name="Hosoyama A."/>
            <person name="Fujita N."/>
            <person name="Igarashi Y."/>
        </authorList>
    </citation>
    <scope>NUCLEOTIDE SEQUENCE [LARGE SCALE GENOMIC DNA]</scope>
    <source>
        <strain evidence="2 3">NBRC 110027</strain>
    </source>
</reference>
<evidence type="ECO:0000256" key="1">
    <source>
        <dbReference type="SAM" id="MobiDB-lite"/>
    </source>
</evidence>
<organism evidence="2 3">
    <name type="scientific">Streptomyces lydicamycinicus</name>
    <dbReference type="NCBI Taxonomy" id="1546107"/>
    <lineage>
        <taxon>Bacteria</taxon>
        <taxon>Bacillati</taxon>
        <taxon>Actinomycetota</taxon>
        <taxon>Actinomycetes</taxon>
        <taxon>Kitasatosporales</taxon>
        <taxon>Streptomycetaceae</taxon>
        <taxon>Streptomyces</taxon>
    </lineage>
</organism>
<dbReference type="AlphaFoldDB" id="A0A0P4R2B3"/>
<dbReference type="Proteomes" id="UP000048965">
    <property type="component" value="Unassembled WGS sequence"/>
</dbReference>
<feature type="compositionally biased region" description="Pro residues" evidence="1">
    <location>
        <begin position="45"/>
        <end position="54"/>
    </location>
</feature>
<evidence type="ECO:0000313" key="3">
    <source>
        <dbReference type="Proteomes" id="UP000048965"/>
    </source>
</evidence>
<comment type="caution">
    <text evidence="2">The sequence shown here is derived from an EMBL/GenBank/DDBJ whole genome shotgun (WGS) entry which is preliminary data.</text>
</comment>
<reference evidence="3" key="1">
    <citation type="submission" date="2014-09" db="EMBL/GenBank/DDBJ databases">
        <title>Whole genome shotgun sequence of Streptomyces sp. NBRC 110027.</title>
        <authorList>
            <person name="Komaki H."/>
            <person name="Ichikawa N."/>
            <person name="Katano-Makiyama Y."/>
            <person name="Hosoyama A."/>
            <person name="Hashimoto M."/>
            <person name="Uohara A."/>
            <person name="Kitahashi Y."/>
            <person name="Ohji S."/>
            <person name="Kimura A."/>
            <person name="Yamazoe A."/>
            <person name="Igarashi Y."/>
            <person name="Fujita N."/>
        </authorList>
    </citation>
    <scope>NUCLEOTIDE SEQUENCE [LARGE SCALE GENOMIC DNA]</scope>
    <source>
        <strain evidence="3">NBRC 110027</strain>
    </source>
</reference>
<dbReference type="EMBL" id="BBNO01000002">
    <property type="protein sequence ID" value="GAO07050.1"/>
    <property type="molecule type" value="Genomic_DNA"/>
</dbReference>
<keyword evidence="3" id="KW-1185">Reference proteome</keyword>
<protein>
    <submittedName>
        <fullName evidence="2">Uncharacterized protein</fullName>
    </submittedName>
</protein>
<evidence type="ECO:0000313" key="2">
    <source>
        <dbReference type="EMBL" id="GAO07050.1"/>
    </source>
</evidence>
<name>A0A0P4R2B3_9ACTN</name>
<proteinExistence type="predicted"/>